<evidence type="ECO:0000256" key="2">
    <source>
        <dbReference type="ARBA" id="ARBA00001970"/>
    </source>
</evidence>
<evidence type="ECO:0000256" key="4">
    <source>
        <dbReference type="ARBA" id="ARBA00022559"/>
    </source>
</evidence>
<dbReference type="EMBL" id="PQIB02000001">
    <property type="protein sequence ID" value="RLN42569.1"/>
    <property type="molecule type" value="Genomic_DNA"/>
</dbReference>
<keyword evidence="8" id="KW-0560">Oxidoreductase</keyword>
<keyword evidence="4" id="KW-0575">Peroxidase</keyword>
<evidence type="ECO:0000256" key="7">
    <source>
        <dbReference type="ARBA" id="ARBA00022837"/>
    </source>
</evidence>
<dbReference type="PROSITE" id="PS50873">
    <property type="entry name" value="PEROXIDASE_4"/>
    <property type="match status" value="1"/>
</dbReference>
<comment type="catalytic activity">
    <reaction evidence="1">
        <text>2 a phenolic donor + H2O2 = 2 a phenolic radical donor + 2 H2O</text>
        <dbReference type="Rhea" id="RHEA:56136"/>
        <dbReference type="ChEBI" id="CHEBI:15377"/>
        <dbReference type="ChEBI" id="CHEBI:16240"/>
        <dbReference type="ChEBI" id="CHEBI:139520"/>
        <dbReference type="ChEBI" id="CHEBI:139521"/>
        <dbReference type="EC" id="1.11.1.7"/>
    </reaction>
</comment>
<dbReference type="Pfam" id="PF00141">
    <property type="entry name" value="peroxidase"/>
    <property type="match status" value="1"/>
</dbReference>
<dbReference type="STRING" id="4540.A0A3L6TQN5"/>
<dbReference type="GO" id="GO:0042744">
    <property type="term" value="P:hydrogen peroxide catabolic process"/>
    <property type="evidence" value="ECO:0007669"/>
    <property type="project" value="UniProtKB-KW"/>
</dbReference>
<feature type="compositionally biased region" description="Low complexity" evidence="13">
    <location>
        <begin position="77"/>
        <end position="99"/>
    </location>
</feature>
<keyword evidence="6 11" id="KW-0479">Metal-binding</keyword>
<dbReference type="GO" id="GO:0020037">
    <property type="term" value="F:heme binding"/>
    <property type="evidence" value="ECO:0007669"/>
    <property type="project" value="InterPro"/>
</dbReference>
<proteinExistence type="inferred from homology"/>
<comment type="similarity">
    <text evidence="12">Belongs to the peroxidase family.</text>
</comment>
<evidence type="ECO:0000313" key="16">
    <source>
        <dbReference type="Proteomes" id="UP000275267"/>
    </source>
</evidence>
<accession>A0A3L6TQN5</accession>
<dbReference type="AlphaFoldDB" id="A0A3L6TQN5"/>
<evidence type="ECO:0000256" key="11">
    <source>
        <dbReference type="PIRSR" id="PIRSR600823-3"/>
    </source>
</evidence>
<feature type="region of interest" description="Disordered" evidence="13">
    <location>
        <begin position="1"/>
        <end position="21"/>
    </location>
</feature>
<dbReference type="PANTHER" id="PTHR31517">
    <property type="match status" value="1"/>
</dbReference>
<keyword evidence="5" id="KW-0349">Heme</keyword>
<organism evidence="15 16">
    <name type="scientific">Panicum miliaceum</name>
    <name type="common">Proso millet</name>
    <name type="synonym">Broomcorn millet</name>
    <dbReference type="NCBI Taxonomy" id="4540"/>
    <lineage>
        <taxon>Eukaryota</taxon>
        <taxon>Viridiplantae</taxon>
        <taxon>Streptophyta</taxon>
        <taxon>Embryophyta</taxon>
        <taxon>Tracheophyta</taxon>
        <taxon>Spermatophyta</taxon>
        <taxon>Magnoliopsida</taxon>
        <taxon>Liliopsida</taxon>
        <taxon>Poales</taxon>
        <taxon>Poaceae</taxon>
        <taxon>PACMAD clade</taxon>
        <taxon>Panicoideae</taxon>
        <taxon>Panicodae</taxon>
        <taxon>Paniceae</taxon>
        <taxon>Panicinae</taxon>
        <taxon>Panicum</taxon>
        <taxon>Panicum sect. Panicum</taxon>
    </lineage>
</organism>
<dbReference type="InterPro" id="IPR010255">
    <property type="entry name" value="Haem_peroxidase_sf"/>
</dbReference>
<dbReference type="SUPFAM" id="SSF48113">
    <property type="entry name" value="Heme-dependent peroxidases"/>
    <property type="match status" value="1"/>
</dbReference>
<protein>
    <submittedName>
        <fullName evidence="15">Peroxidase 45-like</fullName>
    </submittedName>
</protein>
<keyword evidence="7 11" id="KW-0106">Calcium</keyword>
<feature type="compositionally biased region" description="Low complexity" evidence="13">
    <location>
        <begin position="58"/>
        <end position="68"/>
    </location>
</feature>
<feature type="region of interest" description="Disordered" evidence="13">
    <location>
        <begin position="58"/>
        <end position="127"/>
    </location>
</feature>
<comment type="caution">
    <text evidence="15">The sequence shown here is derived from an EMBL/GenBank/DDBJ whole genome shotgun (WGS) entry which is preliminary data.</text>
</comment>
<name>A0A3L6TQN5_PANMI</name>
<dbReference type="InterPro" id="IPR000823">
    <property type="entry name" value="Peroxidase_pln"/>
</dbReference>
<dbReference type="InterPro" id="IPR002016">
    <property type="entry name" value="Haem_peroxidase"/>
</dbReference>
<keyword evidence="10" id="KW-0376">Hydrogen peroxide</keyword>
<comment type="cofactor">
    <cofactor evidence="2">
        <name>heme b</name>
        <dbReference type="ChEBI" id="CHEBI:60344"/>
    </cofactor>
</comment>
<evidence type="ECO:0000313" key="15">
    <source>
        <dbReference type="EMBL" id="RLN42569.1"/>
    </source>
</evidence>
<reference evidence="16" key="1">
    <citation type="journal article" date="2019" name="Nat. Commun.">
        <title>The genome of broomcorn millet.</title>
        <authorList>
            <person name="Zou C."/>
            <person name="Miki D."/>
            <person name="Li D."/>
            <person name="Tang Q."/>
            <person name="Xiao L."/>
            <person name="Rajput S."/>
            <person name="Deng P."/>
            <person name="Jia W."/>
            <person name="Huang R."/>
            <person name="Zhang M."/>
            <person name="Sun Y."/>
            <person name="Hu J."/>
            <person name="Fu X."/>
            <person name="Schnable P.S."/>
            <person name="Li F."/>
            <person name="Zhang H."/>
            <person name="Feng B."/>
            <person name="Zhu X."/>
            <person name="Liu R."/>
            <person name="Schnable J.C."/>
            <person name="Zhu J.-K."/>
            <person name="Zhang H."/>
        </authorList>
    </citation>
    <scope>NUCLEOTIDE SEQUENCE [LARGE SCALE GENOMIC DNA]</scope>
</reference>
<dbReference type="Gene3D" id="1.10.520.10">
    <property type="match status" value="1"/>
</dbReference>
<dbReference type="PANTHER" id="PTHR31517:SF77">
    <property type="entry name" value="PEROXIDASE"/>
    <property type="match status" value="1"/>
</dbReference>
<feature type="binding site" evidence="11">
    <location>
        <position position="123"/>
    </location>
    <ligand>
        <name>Ca(2+)</name>
        <dbReference type="ChEBI" id="CHEBI:29108"/>
        <label>1</label>
    </ligand>
</feature>
<dbReference type="Proteomes" id="UP000275267">
    <property type="component" value="Unassembled WGS sequence"/>
</dbReference>
<evidence type="ECO:0000259" key="14">
    <source>
        <dbReference type="PROSITE" id="PS50873"/>
    </source>
</evidence>
<evidence type="ECO:0000256" key="13">
    <source>
        <dbReference type="SAM" id="MobiDB-lite"/>
    </source>
</evidence>
<feature type="domain" description="Plant heme peroxidase family profile" evidence="14">
    <location>
        <begin position="109"/>
        <end position="176"/>
    </location>
</feature>
<evidence type="ECO:0000256" key="3">
    <source>
        <dbReference type="ARBA" id="ARBA00004613"/>
    </source>
</evidence>
<sequence length="176" mass="17723">MPPPPAAQAAGHTGHGHARRHGMSRIEGAGIACCLWRVAGHGRAGTVRHQLATATGAAAAGERAQGGQPPLDRVAAARRPGSAQAGRAGSAPAAPPATAVLSGQPPLAASPRLAGSPPAGDDEWRHNDNQSLKREGFLTVLSAKAAVDSDPQCRNKVSCADILALAARESVVQVPS</sequence>
<dbReference type="GO" id="GO:0005576">
    <property type="term" value="C:extracellular region"/>
    <property type="evidence" value="ECO:0007669"/>
    <property type="project" value="UniProtKB-SubCell"/>
</dbReference>
<dbReference type="GO" id="GO:0140825">
    <property type="term" value="F:lactoperoxidase activity"/>
    <property type="evidence" value="ECO:0007669"/>
    <property type="project" value="UniProtKB-EC"/>
</dbReference>
<evidence type="ECO:0000256" key="12">
    <source>
        <dbReference type="RuleBase" id="RU004241"/>
    </source>
</evidence>
<dbReference type="GO" id="GO:0046872">
    <property type="term" value="F:metal ion binding"/>
    <property type="evidence" value="ECO:0007669"/>
    <property type="project" value="UniProtKB-KW"/>
</dbReference>
<dbReference type="OrthoDB" id="2113341at2759"/>
<keyword evidence="9" id="KW-0408">Iron</keyword>
<keyword evidence="16" id="KW-1185">Reference proteome</keyword>
<dbReference type="GO" id="GO:0006979">
    <property type="term" value="P:response to oxidative stress"/>
    <property type="evidence" value="ECO:0007669"/>
    <property type="project" value="InterPro"/>
</dbReference>
<evidence type="ECO:0000256" key="1">
    <source>
        <dbReference type="ARBA" id="ARBA00000189"/>
    </source>
</evidence>
<comment type="cofactor">
    <cofactor evidence="11">
        <name>Ca(2+)</name>
        <dbReference type="ChEBI" id="CHEBI:29108"/>
    </cofactor>
    <text evidence="11">Binds 2 calcium ions per subunit.</text>
</comment>
<evidence type="ECO:0000256" key="8">
    <source>
        <dbReference type="ARBA" id="ARBA00023002"/>
    </source>
</evidence>
<gene>
    <name evidence="15" type="ORF">C2845_PM01G44390</name>
</gene>
<comment type="subcellular location">
    <subcellularLocation>
        <location evidence="3">Secreted</location>
    </subcellularLocation>
</comment>
<evidence type="ECO:0000256" key="9">
    <source>
        <dbReference type="ARBA" id="ARBA00023004"/>
    </source>
</evidence>
<evidence type="ECO:0000256" key="6">
    <source>
        <dbReference type="ARBA" id="ARBA00022723"/>
    </source>
</evidence>
<evidence type="ECO:0000256" key="10">
    <source>
        <dbReference type="ARBA" id="ARBA00023324"/>
    </source>
</evidence>
<evidence type="ECO:0000256" key="5">
    <source>
        <dbReference type="ARBA" id="ARBA00022617"/>
    </source>
</evidence>